<dbReference type="Proteomes" id="UP001141434">
    <property type="component" value="Unassembled WGS sequence"/>
</dbReference>
<evidence type="ECO:0008006" key="4">
    <source>
        <dbReference type="Google" id="ProtNLM"/>
    </source>
</evidence>
<organism evidence="2 3">
    <name type="scientific">Penicillium alfredii</name>
    <dbReference type="NCBI Taxonomy" id="1506179"/>
    <lineage>
        <taxon>Eukaryota</taxon>
        <taxon>Fungi</taxon>
        <taxon>Dikarya</taxon>
        <taxon>Ascomycota</taxon>
        <taxon>Pezizomycotina</taxon>
        <taxon>Eurotiomycetes</taxon>
        <taxon>Eurotiomycetidae</taxon>
        <taxon>Eurotiales</taxon>
        <taxon>Aspergillaceae</taxon>
        <taxon>Penicillium</taxon>
    </lineage>
</organism>
<gene>
    <name evidence="2" type="ORF">NUU61_001562</name>
</gene>
<reference evidence="2" key="1">
    <citation type="submission" date="2022-11" db="EMBL/GenBank/DDBJ databases">
        <authorList>
            <person name="Petersen C."/>
        </authorList>
    </citation>
    <scope>NUCLEOTIDE SEQUENCE</scope>
    <source>
        <strain evidence="2">IBT 34128</strain>
    </source>
</reference>
<evidence type="ECO:0000313" key="2">
    <source>
        <dbReference type="EMBL" id="KAJ5111932.1"/>
    </source>
</evidence>
<proteinExistence type="predicted"/>
<protein>
    <recommendedName>
        <fullName evidence="4">F-box domain-containing protein</fullName>
    </recommendedName>
</protein>
<comment type="caution">
    <text evidence="2">The sequence shown here is derived from an EMBL/GenBank/DDBJ whole genome shotgun (WGS) entry which is preliminary data.</text>
</comment>
<evidence type="ECO:0000313" key="3">
    <source>
        <dbReference type="Proteomes" id="UP001141434"/>
    </source>
</evidence>
<dbReference type="OrthoDB" id="4373499at2759"/>
<accession>A0A9W9KNF4</accession>
<dbReference type="EMBL" id="JAPMSZ010000002">
    <property type="protein sequence ID" value="KAJ5111932.1"/>
    <property type="molecule type" value="Genomic_DNA"/>
</dbReference>
<dbReference type="AlphaFoldDB" id="A0A9W9KNF4"/>
<evidence type="ECO:0000256" key="1">
    <source>
        <dbReference type="SAM" id="MobiDB-lite"/>
    </source>
</evidence>
<reference evidence="2" key="2">
    <citation type="journal article" date="2023" name="IMA Fungus">
        <title>Comparative genomic study of the Penicillium genus elucidates a diverse pangenome and 15 lateral gene transfer events.</title>
        <authorList>
            <person name="Petersen C."/>
            <person name="Sorensen T."/>
            <person name="Nielsen M.R."/>
            <person name="Sondergaard T.E."/>
            <person name="Sorensen J.L."/>
            <person name="Fitzpatrick D.A."/>
            <person name="Frisvad J.C."/>
            <person name="Nielsen K.L."/>
        </authorList>
    </citation>
    <scope>NUCLEOTIDE SEQUENCE</scope>
    <source>
        <strain evidence="2">IBT 34128</strain>
    </source>
</reference>
<feature type="compositionally biased region" description="Basic and acidic residues" evidence="1">
    <location>
        <begin position="479"/>
        <end position="488"/>
    </location>
</feature>
<name>A0A9W9KNF4_9EURO</name>
<dbReference type="RefSeq" id="XP_056515411.1">
    <property type="nucleotide sequence ID" value="XM_056652144.1"/>
</dbReference>
<dbReference type="GeneID" id="81391312"/>
<sequence>MGAHPAQKRPKSWIDMPQEIKQMILCLLDPFTLSVFLAAMPDIRPLADRFKRTRNFKTLPIMAELLASAQPVPNPSIRPFHKPFEDFVSCGDGRYLSFKSDGRSHIWYWDFKRFPHTQPWKAEEWKSEPESIGVAGTMSVTVWPRRRGRTAFFNVPELLNPRIFDCGRLCLGYEKPEPGPWRLVVRQVSDWDLVAEQSTPDSSEHAYVLDGDSDLVVQYSPTHGGIRIWNPRRKRLWEVQHSNATRFNWPCILHGQKGFITTSKPDTYDDLHIMSWRNIVWQDSAEPSYMEQQDFGLSLSYLFPKNLVNGQSIGNSYLGCTQIHEICRNGILFSRPFDSPLAVTYMGKMMEVDSLERGFLDEFSDGTYVLRTDDLQMMKDDEQIWRLEDGRQCCGAMIYRDAFLIVVHCDNYRTLPSKVIFLNINGELVYEFQLSWKYGGDEIRLLEEEGKVIILADDLSEATVWRFFDPAPSAPSTKRASEGQDRHFLRPRKRGKLV</sequence>
<feature type="compositionally biased region" description="Basic residues" evidence="1">
    <location>
        <begin position="489"/>
        <end position="498"/>
    </location>
</feature>
<keyword evidence="3" id="KW-1185">Reference proteome</keyword>
<feature type="region of interest" description="Disordered" evidence="1">
    <location>
        <begin position="472"/>
        <end position="498"/>
    </location>
</feature>